<keyword evidence="7" id="KW-1185">Reference proteome</keyword>
<evidence type="ECO:0000256" key="1">
    <source>
        <dbReference type="ARBA" id="ARBA00001964"/>
    </source>
</evidence>
<evidence type="ECO:0000256" key="3">
    <source>
        <dbReference type="ARBA" id="ARBA00023052"/>
    </source>
</evidence>
<accession>A0A7W7B2N5</accession>
<dbReference type="InterPro" id="IPR001017">
    <property type="entry name" value="DH_E1"/>
</dbReference>
<proteinExistence type="predicted"/>
<gene>
    <name evidence="6" type="ORF">GGQ98_001600</name>
</gene>
<comment type="caution">
    <text evidence="6">The sequence shown here is derived from an EMBL/GenBank/DDBJ whole genome shotgun (WGS) entry which is preliminary data.</text>
</comment>
<dbReference type="Proteomes" id="UP000566324">
    <property type="component" value="Unassembled WGS sequence"/>
</dbReference>
<evidence type="ECO:0000256" key="2">
    <source>
        <dbReference type="ARBA" id="ARBA00023002"/>
    </source>
</evidence>
<evidence type="ECO:0000313" key="6">
    <source>
        <dbReference type="EMBL" id="MBB4631983.1"/>
    </source>
</evidence>
<keyword evidence="6" id="KW-0670">Pyruvate</keyword>
<dbReference type="InterPro" id="IPR029061">
    <property type="entry name" value="THDP-binding"/>
</dbReference>
<dbReference type="PANTHER" id="PTHR11516:SF41">
    <property type="entry name" value="3-METHYL-2-OXOBUTANOATE DEHYDROGENASE SUBUNIT ALPHA"/>
    <property type="match status" value="1"/>
</dbReference>
<name>A0A7W7B2N5_9SPHN</name>
<dbReference type="PANTHER" id="PTHR11516">
    <property type="entry name" value="PYRUVATE DEHYDROGENASE E1 COMPONENT, ALPHA SUBUNIT BACTERIAL AND ORGANELLAR"/>
    <property type="match status" value="1"/>
</dbReference>
<dbReference type="GO" id="GO:0004739">
    <property type="term" value="F:pyruvate dehydrogenase (acetyl-transferring) activity"/>
    <property type="evidence" value="ECO:0007669"/>
    <property type="project" value="UniProtKB-EC"/>
</dbReference>
<dbReference type="InterPro" id="IPR050642">
    <property type="entry name" value="PDH_E1_Alpha_Subunit"/>
</dbReference>
<organism evidence="6 7">
    <name type="scientific">Sphingosinicella soli</name>
    <dbReference type="NCBI Taxonomy" id="333708"/>
    <lineage>
        <taxon>Bacteria</taxon>
        <taxon>Pseudomonadati</taxon>
        <taxon>Pseudomonadota</taxon>
        <taxon>Alphaproteobacteria</taxon>
        <taxon>Sphingomonadales</taxon>
        <taxon>Sphingosinicellaceae</taxon>
        <taxon>Sphingosinicella</taxon>
    </lineage>
</organism>
<dbReference type="Gene3D" id="3.40.50.970">
    <property type="match status" value="1"/>
</dbReference>
<keyword evidence="3" id="KW-0786">Thiamine pyrophosphate</keyword>
<evidence type="ECO:0000259" key="5">
    <source>
        <dbReference type="Pfam" id="PF00676"/>
    </source>
</evidence>
<dbReference type="SUPFAM" id="SSF52518">
    <property type="entry name" value="Thiamin diphosphate-binding fold (THDP-binding)"/>
    <property type="match status" value="1"/>
</dbReference>
<dbReference type="GO" id="GO:0006086">
    <property type="term" value="P:pyruvate decarboxylation to acetyl-CoA"/>
    <property type="evidence" value="ECO:0007669"/>
    <property type="project" value="TreeGrafter"/>
</dbReference>
<dbReference type="Pfam" id="PF00676">
    <property type="entry name" value="E1_dh"/>
    <property type="match status" value="1"/>
</dbReference>
<keyword evidence="2 6" id="KW-0560">Oxidoreductase</keyword>
<comment type="cofactor">
    <cofactor evidence="1">
        <name>thiamine diphosphate</name>
        <dbReference type="ChEBI" id="CHEBI:58937"/>
    </cofactor>
</comment>
<protein>
    <submittedName>
        <fullName evidence="6">Pyruvate dehydrogenase E1 component alpha subunit</fullName>
        <ecNumber evidence="6">1.2.4.1</ecNumber>
    </submittedName>
</protein>
<evidence type="ECO:0000313" key="7">
    <source>
        <dbReference type="Proteomes" id="UP000566324"/>
    </source>
</evidence>
<dbReference type="CDD" id="cd02000">
    <property type="entry name" value="TPP_E1_PDC_ADC_BCADC"/>
    <property type="match status" value="1"/>
</dbReference>
<feature type="domain" description="Dehydrogenase E1 component" evidence="5">
    <location>
        <begin position="35"/>
        <end position="330"/>
    </location>
</feature>
<dbReference type="AlphaFoldDB" id="A0A7W7B2N5"/>
<dbReference type="EMBL" id="JACHNZ010000015">
    <property type="protein sequence ID" value="MBB4631983.1"/>
    <property type="molecule type" value="Genomic_DNA"/>
</dbReference>
<dbReference type="EC" id="1.2.4.1" evidence="6"/>
<feature type="region of interest" description="Disordered" evidence="4">
    <location>
        <begin position="1"/>
        <end position="22"/>
    </location>
</feature>
<feature type="compositionally biased region" description="Polar residues" evidence="4">
    <location>
        <begin position="1"/>
        <end position="12"/>
    </location>
</feature>
<reference evidence="6 7" key="1">
    <citation type="submission" date="2020-08" db="EMBL/GenBank/DDBJ databases">
        <title>Genomic Encyclopedia of Type Strains, Phase IV (KMG-IV): sequencing the most valuable type-strain genomes for metagenomic binning, comparative biology and taxonomic classification.</title>
        <authorList>
            <person name="Goeker M."/>
        </authorList>
    </citation>
    <scope>NUCLEOTIDE SEQUENCE [LARGE SCALE GENOMIC DNA]</scope>
    <source>
        <strain evidence="6 7">DSM 17328</strain>
    </source>
</reference>
<sequence length="346" mass="37326">MINQRSGTSVATVNEPRAGTGGARPTDEILLKIYKKVTLIRQNDNRSVAVLKAGRLSMPYYSPRGQEVIPSSVSTALRDDDYICTIYRGIHDMLAKGMPLRDLWAEIAGRVTGICKGKGGPMHLTYPDKGIMVTTGIVGSSMPIANGLAWASQMDGNDKVTVAYFGDGASNIGAFHEALNLAGLWKLPVVFVCQNNRFAEHTAYNKSTAADRIADRAIGYNMPGVRVDGNSPVEMYQAAKEAIDRARAGGGPTLIEAMTFRFSGHVYGDDDAYMDPVVKAEYVAADPVPRFRSWLISEGIATDEHLGAIERAIEADLDDAVSFAETSAFPGLEELERDVFAGEIAA</sequence>
<evidence type="ECO:0000256" key="4">
    <source>
        <dbReference type="SAM" id="MobiDB-lite"/>
    </source>
</evidence>